<gene>
    <name evidence="1" type="ORF">C8P67_10652</name>
</gene>
<accession>A0A3E0EMT0</accession>
<dbReference type="Proteomes" id="UP000257136">
    <property type="component" value="Unassembled WGS sequence"/>
</dbReference>
<dbReference type="OrthoDB" id="1493711at2"/>
<proteinExistence type="predicted"/>
<dbReference type="RefSeq" id="WP_115813350.1">
    <property type="nucleotide sequence ID" value="NZ_QUNI01000006.1"/>
</dbReference>
<dbReference type="AlphaFoldDB" id="A0A3E0EMT0"/>
<comment type="caution">
    <text evidence="1">The sequence shown here is derived from an EMBL/GenBank/DDBJ whole genome shotgun (WGS) entry which is preliminary data.</text>
</comment>
<evidence type="ECO:0000313" key="2">
    <source>
        <dbReference type="Proteomes" id="UP000257136"/>
    </source>
</evidence>
<name>A0A3E0EMT0_9FLAO</name>
<sequence length="91" mass="10845">MEKRLMNGIEFTCWENDEIIKIQLEPEAFIYKVYPGDTIKFIPKYSTSEFCWALRIDHRVKGIQLFPDPPNSYDIIEIYRNNELIENIAES</sequence>
<organism evidence="1 2">
    <name type="scientific">Flavobacterium aquicola</name>
    <dbReference type="NCBI Taxonomy" id="1682742"/>
    <lineage>
        <taxon>Bacteria</taxon>
        <taxon>Pseudomonadati</taxon>
        <taxon>Bacteroidota</taxon>
        <taxon>Flavobacteriia</taxon>
        <taxon>Flavobacteriales</taxon>
        <taxon>Flavobacteriaceae</taxon>
        <taxon>Flavobacterium</taxon>
    </lineage>
</organism>
<dbReference type="EMBL" id="QUNI01000006">
    <property type="protein sequence ID" value="REG98456.1"/>
    <property type="molecule type" value="Genomic_DNA"/>
</dbReference>
<evidence type="ECO:0000313" key="1">
    <source>
        <dbReference type="EMBL" id="REG98456.1"/>
    </source>
</evidence>
<keyword evidence="2" id="KW-1185">Reference proteome</keyword>
<protein>
    <submittedName>
        <fullName evidence="1">Uncharacterized protein</fullName>
    </submittedName>
</protein>
<reference evidence="1 2" key="1">
    <citation type="submission" date="2018-08" db="EMBL/GenBank/DDBJ databases">
        <title>Genomic Encyclopedia of Archaeal and Bacterial Type Strains, Phase II (KMG-II): from individual species to whole genera.</title>
        <authorList>
            <person name="Goeker M."/>
        </authorList>
    </citation>
    <scope>NUCLEOTIDE SEQUENCE [LARGE SCALE GENOMIC DNA]</scope>
    <source>
        <strain evidence="1 2">DSM 100880</strain>
    </source>
</reference>